<feature type="region of interest" description="Disordered" evidence="1">
    <location>
        <begin position="1"/>
        <end position="32"/>
    </location>
</feature>
<gene>
    <name evidence="2" type="ORF">TNCV_850301</name>
</gene>
<proteinExistence type="predicted"/>
<accession>A0A8X6S1X5</accession>
<comment type="caution">
    <text evidence="2">The sequence shown here is derived from an EMBL/GenBank/DDBJ whole genome shotgun (WGS) entry which is preliminary data.</text>
</comment>
<evidence type="ECO:0000313" key="3">
    <source>
        <dbReference type="Proteomes" id="UP000887159"/>
    </source>
</evidence>
<evidence type="ECO:0000256" key="1">
    <source>
        <dbReference type="SAM" id="MobiDB-lite"/>
    </source>
</evidence>
<protein>
    <submittedName>
        <fullName evidence="2">Uncharacterized protein</fullName>
    </submittedName>
</protein>
<evidence type="ECO:0000313" key="2">
    <source>
        <dbReference type="EMBL" id="GFY01422.1"/>
    </source>
</evidence>
<keyword evidence="3" id="KW-1185">Reference proteome</keyword>
<dbReference type="AlphaFoldDB" id="A0A8X6S1X5"/>
<name>A0A8X6S1X5_TRICX</name>
<reference evidence="2" key="1">
    <citation type="submission" date="2020-08" db="EMBL/GenBank/DDBJ databases">
        <title>Multicomponent nature underlies the extraordinary mechanical properties of spider dragline silk.</title>
        <authorList>
            <person name="Kono N."/>
            <person name="Nakamura H."/>
            <person name="Mori M."/>
            <person name="Yoshida Y."/>
            <person name="Ohtoshi R."/>
            <person name="Malay A.D."/>
            <person name="Moran D.A.P."/>
            <person name="Tomita M."/>
            <person name="Numata K."/>
            <person name="Arakawa K."/>
        </authorList>
    </citation>
    <scope>NUCLEOTIDE SEQUENCE</scope>
</reference>
<dbReference type="Proteomes" id="UP000887159">
    <property type="component" value="Unassembled WGS sequence"/>
</dbReference>
<feature type="compositionally biased region" description="Low complexity" evidence="1">
    <location>
        <begin position="9"/>
        <end position="25"/>
    </location>
</feature>
<sequence length="84" mass="9725">MNGSEMELSLNSQSSSSSRSSTPKSEMPLTDCERRRNAVEILKKQQIIIDGYQKYMDSTRNQRDDTGVRRDFLKTGLSFKFLWV</sequence>
<organism evidence="2 3">
    <name type="scientific">Trichonephila clavipes</name>
    <name type="common">Golden silk orbweaver</name>
    <name type="synonym">Nephila clavipes</name>
    <dbReference type="NCBI Taxonomy" id="2585209"/>
    <lineage>
        <taxon>Eukaryota</taxon>
        <taxon>Metazoa</taxon>
        <taxon>Ecdysozoa</taxon>
        <taxon>Arthropoda</taxon>
        <taxon>Chelicerata</taxon>
        <taxon>Arachnida</taxon>
        <taxon>Araneae</taxon>
        <taxon>Araneomorphae</taxon>
        <taxon>Entelegynae</taxon>
        <taxon>Araneoidea</taxon>
        <taxon>Nephilidae</taxon>
        <taxon>Trichonephila</taxon>
    </lineage>
</organism>
<dbReference type="EMBL" id="BMAU01021227">
    <property type="protein sequence ID" value="GFY01422.1"/>
    <property type="molecule type" value="Genomic_DNA"/>
</dbReference>